<organism evidence="1 2">
    <name type="scientific">Dentipellis fragilis</name>
    <dbReference type="NCBI Taxonomy" id="205917"/>
    <lineage>
        <taxon>Eukaryota</taxon>
        <taxon>Fungi</taxon>
        <taxon>Dikarya</taxon>
        <taxon>Basidiomycota</taxon>
        <taxon>Agaricomycotina</taxon>
        <taxon>Agaricomycetes</taxon>
        <taxon>Russulales</taxon>
        <taxon>Hericiaceae</taxon>
        <taxon>Dentipellis</taxon>
    </lineage>
</organism>
<protein>
    <submittedName>
        <fullName evidence="1">Uncharacterized protein</fullName>
    </submittedName>
</protein>
<dbReference type="Proteomes" id="UP000298327">
    <property type="component" value="Unassembled WGS sequence"/>
</dbReference>
<reference evidence="1 2" key="1">
    <citation type="submission" date="2019-02" db="EMBL/GenBank/DDBJ databases">
        <title>Genome sequencing of the rare red list fungi Dentipellis fragilis.</title>
        <authorList>
            <person name="Buettner E."/>
            <person name="Kellner H."/>
        </authorList>
    </citation>
    <scope>NUCLEOTIDE SEQUENCE [LARGE SCALE GENOMIC DNA]</scope>
    <source>
        <strain evidence="1 2">DSM 105465</strain>
    </source>
</reference>
<accession>A0A4Y9Y966</accession>
<proteinExistence type="predicted"/>
<name>A0A4Y9Y966_9AGAM</name>
<evidence type="ECO:0000313" key="1">
    <source>
        <dbReference type="EMBL" id="TFY58875.1"/>
    </source>
</evidence>
<dbReference type="AlphaFoldDB" id="A0A4Y9Y966"/>
<keyword evidence="2" id="KW-1185">Reference proteome</keyword>
<sequence length="187" mass="21132">MRKDFAGTNMHEALKSPSIVRYIVEILYPSEISRVEQYLECDETEYPLSLSPLLNCLDDTKLPLPGPKKLRNPSRLESPNDLKWGRFNYYANRVGSLLVDHDDRIPNTVFLMLETTVLAEYYDISGGIIRLTIFPGEVGTTLDDDWRTSIVTLMSSLSSRSPSLEAVDITLDKEDMLLAGDLRDEAS</sequence>
<gene>
    <name evidence="1" type="ORF">EVG20_g7991</name>
</gene>
<evidence type="ECO:0000313" key="2">
    <source>
        <dbReference type="Proteomes" id="UP000298327"/>
    </source>
</evidence>
<dbReference type="OrthoDB" id="3255541at2759"/>
<comment type="caution">
    <text evidence="1">The sequence shown here is derived from an EMBL/GenBank/DDBJ whole genome shotgun (WGS) entry which is preliminary data.</text>
</comment>
<dbReference type="EMBL" id="SEOQ01000654">
    <property type="protein sequence ID" value="TFY58875.1"/>
    <property type="molecule type" value="Genomic_DNA"/>
</dbReference>